<evidence type="ECO:0000313" key="1">
    <source>
        <dbReference type="EMBL" id="WNG46371.1"/>
    </source>
</evidence>
<proteinExistence type="predicted"/>
<reference evidence="1 2" key="1">
    <citation type="submission" date="2019-08" db="EMBL/GenBank/DDBJ databases">
        <title>Archangium and Cystobacter genomes.</title>
        <authorList>
            <person name="Chen I.-C.K."/>
            <person name="Wielgoss S."/>
        </authorList>
    </citation>
    <scope>NUCLEOTIDE SEQUENCE [LARGE SCALE GENOMIC DNA]</scope>
    <source>
        <strain evidence="1 2">Cbm 6</strain>
    </source>
</reference>
<dbReference type="InterPro" id="IPR036388">
    <property type="entry name" value="WH-like_DNA-bd_sf"/>
</dbReference>
<keyword evidence="2" id="KW-1185">Reference proteome</keyword>
<dbReference type="RefSeq" id="WP_395822687.1">
    <property type="nucleotide sequence ID" value="NZ_CP043494.1"/>
</dbReference>
<gene>
    <name evidence="1" type="ORF">F0U60_21315</name>
</gene>
<dbReference type="SUPFAM" id="SSF88659">
    <property type="entry name" value="Sigma3 and sigma4 domains of RNA polymerase sigma factors"/>
    <property type="match status" value="1"/>
</dbReference>
<dbReference type="InterPro" id="IPR013324">
    <property type="entry name" value="RNA_pol_sigma_r3/r4-like"/>
</dbReference>
<accession>A0ABY9WVU5</accession>
<evidence type="ECO:0000313" key="2">
    <source>
        <dbReference type="Proteomes" id="UP001611383"/>
    </source>
</evidence>
<dbReference type="EMBL" id="CP043494">
    <property type="protein sequence ID" value="WNG46371.1"/>
    <property type="molecule type" value="Genomic_DNA"/>
</dbReference>
<dbReference type="Gene3D" id="1.10.10.10">
    <property type="entry name" value="Winged helix-like DNA-binding domain superfamily/Winged helix DNA-binding domain"/>
    <property type="match status" value="1"/>
</dbReference>
<name>A0ABY9WVU5_9BACT</name>
<protein>
    <submittedName>
        <fullName evidence="1">Uncharacterized protein</fullName>
    </submittedName>
</protein>
<sequence>MTENAAPVAPAPDASRLSTAELRAALQALPYRTTAFLVTRLVQNRSLEDSATFYGISKEAFSVHLLRAGLALTKEAALPCRPPENDTEEDVWARALAEVLERETAAVPPVLAGTVALCRRLRELGPEVAAALEAAEHEEEDSPKRQREDWLRKLAVLALLGLTAYLYCNRPEERPPPVQPRSIER</sequence>
<dbReference type="Proteomes" id="UP001611383">
    <property type="component" value="Chromosome"/>
</dbReference>
<organism evidence="1 2">
    <name type="scientific">Archangium minus</name>
    <dbReference type="NCBI Taxonomy" id="83450"/>
    <lineage>
        <taxon>Bacteria</taxon>
        <taxon>Pseudomonadati</taxon>
        <taxon>Myxococcota</taxon>
        <taxon>Myxococcia</taxon>
        <taxon>Myxococcales</taxon>
        <taxon>Cystobacterineae</taxon>
        <taxon>Archangiaceae</taxon>
        <taxon>Archangium</taxon>
    </lineage>
</organism>